<name>A0A6J7CT41_9ZZZZ</name>
<accession>A0A6J7CT41</accession>
<evidence type="ECO:0000256" key="1">
    <source>
        <dbReference type="ARBA" id="ARBA00008007"/>
    </source>
</evidence>
<dbReference type="AlphaFoldDB" id="A0A6J7CT41"/>
<proteinExistence type="inferred from homology"/>
<gene>
    <name evidence="4" type="ORF">UFOPK3444_00219</name>
</gene>
<dbReference type="Gene3D" id="3.40.50.2020">
    <property type="match status" value="1"/>
</dbReference>
<dbReference type="PANTHER" id="PTHR47505">
    <property type="entry name" value="DNA UTILIZATION PROTEIN YHGH"/>
    <property type="match status" value="1"/>
</dbReference>
<dbReference type="InterPro" id="IPR000836">
    <property type="entry name" value="PRTase_dom"/>
</dbReference>
<dbReference type="PANTHER" id="PTHR47505:SF1">
    <property type="entry name" value="DNA UTILIZATION PROTEIN YHGH"/>
    <property type="match status" value="1"/>
</dbReference>
<organism evidence="4">
    <name type="scientific">freshwater metagenome</name>
    <dbReference type="NCBI Taxonomy" id="449393"/>
    <lineage>
        <taxon>unclassified sequences</taxon>
        <taxon>metagenomes</taxon>
        <taxon>ecological metagenomes</taxon>
    </lineage>
</organism>
<evidence type="ECO:0000259" key="3">
    <source>
        <dbReference type="Pfam" id="PF00156"/>
    </source>
</evidence>
<dbReference type="InterPro" id="IPR029057">
    <property type="entry name" value="PRTase-like"/>
</dbReference>
<protein>
    <submittedName>
        <fullName evidence="4">Unannotated protein</fullName>
    </submittedName>
</protein>
<dbReference type="SUPFAM" id="SSF53271">
    <property type="entry name" value="PRTase-like"/>
    <property type="match status" value="1"/>
</dbReference>
<sequence>MIALKSSGAKRVAAQMAKLMAEAALPTEGVALVPMPPDPARLRATGVDHARILAEQLSGLTGRPVLRVLERLPRGQSVRQVGASRQERQQPGRIQISGRGTVPSRCVVVDDVYTTGASLQAACSGLLLSGAQVVHCAVFARALPPGFARPMPRSW</sequence>
<feature type="region of interest" description="Disordered" evidence="2">
    <location>
        <begin position="77"/>
        <end position="96"/>
    </location>
</feature>
<dbReference type="EMBL" id="CAFBLU010000002">
    <property type="protein sequence ID" value="CAB4861782.1"/>
    <property type="molecule type" value="Genomic_DNA"/>
</dbReference>
<feature type="domain" description="Phosphoribosyltransferase" evidence="3">
    <location>
        <begin position="104"/>
        <end position="141"/>
    </location>
</feature>
<evidence type="ECO:0000256" key="2">
    <source>
        <dbReference type="SAM" id="MobiDB-lite"/>
    </source>
</evidence>
<comment type="similarity">
    <text evidence="1">Belongs to the ComF/GntX family.</text>
</comment>
<evidence type="ECO:0000313" key="4">
    <source>
        <dbReference type="EMBL" id="CAB4861782.1"/>
    </source>
</evidence>
<dbReference type="CDD" id="cd06223">
    <property type="entry name" value="PRTases_typeI"/>
    <property type="match status" value="1"/>
</dbReference>
<dbReference type="Pfam" id="PF00156">
    <property type="entry name" value="Pribosyltran"/>
    <property type="match status" value="1"/>
</dbReference>
<reference evidence="4" key="1">
    <citation type="submission" date="2020-05" db="EMBL/GenBank/DDBJ databases">
        <authorList>
            <person name="Chiriac C."/>
            <person name="Salcher M."/>
            <person name="Ghai R."/>
            <person name="Kavagutti S V."/>
        </authorList>
    </citation>
    <scope>NUCLEOTIDE SEQUENCE</scope>
</reference>
<dbReference type="InterPro" id="IPR051910">
    <property type="entry name" value="ComF/GntX_DNA_util-trans"/>
</dbReference>